<evidence type="ECO:0000259" key="1">
    <source>
        <dbReference type="Pfam" id="PF13614"/>
    </source>
</evidence>
<dbReference type="PIRSF" id="PIRSF009320">
    <property type="entry name" value="Nuc_binding_HP_1000"/>
    <property type="match status" value="1"/>
</dbReference>
<dbReference type="AlphaFoldDB" id="A0A1G6M853"/>
<dbReference type="Pfam" id="PF13614">
    <property type="entry name" value="AAA_31"/>
    <property type="match status" value="1"/>
</dbReference>
<sequence>MAKVISITNQKGGVGKTTTAINLGTALAIFSKKVLIIDMDPQANATSGLGVLKTDSIYQALIGKKTLKSLIQYTSIKNLFLVPSNISSIAIESELKDKEGKEFILKNLVTQVKDQFDYILIDCPPSLSLFTINALVASDSVLIPVQCEYFALEGLAQLINTINLAKKTFNPNLKIEGILLTMHDKRNNLSRQVENEIKQHFFKYMFKTLIPRNVKLAEAPSFGKPVITYDIKSAGSVNYLALAKEVLKSG</sequence>
<dbReference type="InterPro" id="IPR050678">
    <property type="entry name" value="DNA_Partitioning_ATPase"/>
</dbReference>
<feature type="domain" description="AAA" evidence="1">
    <location>
        <begin position="2"/>
        <end position="175"/>
    </location>
</feature>
<dbReference type="PANTHER" id="PTHR13696:SF52">
    <property type="entry name" value="PARA FAMILY PROTEIN CT_582"/>
    <property type="match status" value="1"/>
</dbReference>
<keyword evidence="3" id="KW-1185">Reference proteome</keyword>
<organism evidence="2 3">
    <name type="scientific">Desulfurella multipotens</name>
    <dbReference type="NCBI Taxonomy" id="79269"/>
    <lineage>
        <taxon>Bacteria</taxon>
        <taxon>Pseudomonadati</taxon>
        <taxon>Campylobacterota</taxon>
        <taxon>Desulfurellia</taxon>
        <taxon>Desulfurellales</taxon>
        <taxon>Desulfurellaceae</taxon>
        <taxon>Desulfurella</taxon>
    </lineage>
</organism>
<dbReference type="CDD" id="cd02042">
    <property type="entry name" value="ParAB_family"/>
    <property type="match status" value="1"/>
</dbReference>
<gene>
    <name evidence="2" type="ORF">SAMN05660835_00925</name>
</gene>
<dbReference type="FunFam" id="3.40.50.300:FF:000285">
    <property type="entry name" value="Sporulation initiation inhibitor Soj"/>
    <property type="match status" value="1"/>
</dbReference>
<protein>
    <submittedName>
        <fullName evidence="2">Chromosome partitioning protein</fullName>
    </submittedName>
</protein>
<dbReference type="InterPro" id="IPR027417">
    <property type="entry name" value="P-loop_NTPase"/>
</dbReference>
<dbReference type="OrthoDB" id="9815116at2"/>
<accession>A0A1G6M853</accession>
<dbReference type="Gene3D" id="3.40.50.300">
    <property type="entry name" value="P-loop containing nucleotide triphosphate hydrolases"/>
    <property type="match status" value="1"/>
</dbReference>
<dbReference type="RefSeq" id="WP_092128516.1">
    <property type="nucleotide sequence ID" value="NZ_FMYU01000006.1"/>
</dbReference>
<proteinExistence type="predicted"/>
<dbReference type="SUPFAM" id="SSF52540">
    <property type="entry name" value="P-loop containing nucleoside triphosphate hydrolases"/>
    <property type="match status" value="1"/>
</dbReference>
<dbReference type="Proteomes" id="UP000199411">
    <property type="component" value="Unassembled WGS sequence"/>
</dbReference>
<evidence type="ECO:0000313" key="2">
    <source>
        <dbReference type="EMBL" id="SDC51679.1"/>
    </source>
</evidence>
<dbReference type="EMBL" id="FMYU01000006">
    <property type="protein sequence ID" value="SDC51679.1"/>
    <property type="molecule type" value="Genomic_DNA"/>
</dbReference>
<name>A0A1G6M853_9BACT</name>
<reference evidence="3" key="1">
    <citation type="submission" date="2016-10" db="EMBL/GenBank/DDBJ databases">
        <authorList>
            <person name="Varghese N."/>
            <person name="Submissions S."/>
        </authorList>
    </citation>
    <scope>NUCLEOTIDE SEQUENCE [LARGE SCALE GENOMIC DNA]</scope>
    <source>
        <strain evidence="3">DSM 8415</strain>
    </source>
</reference>
<dbReference type="InterPro" id="IPR025669">
    <property type="entry name" value="AAA_dom"/>
</dbReference>
<dbReference type="PANTHER" id="PTHR13696">
    <property type="entry name" value="P-LOOP CONTAINING NUCLEOSIDE TRIPHOSPHATE HYDROLASE"/>
    <property type="match status" value="1"/>
</dbReference>
<evidence type="ECO:0000313" key="3">
    <source>
        <dbReference type="Proteomes" id="UP000199411"/>
    </source>
</evidence>